<feature type="domain" description="Suppressor of fused-like" evidence="1">
    <location>
        <begin position="55"/>
        <end position="214"/>
    </location>
</feature>
<dbReference type="InterPro" id="IPR037181">
    <property type="entry name" value="SUFU_N"/>
</dbReference>
<dbReference type="InterPro" id="IPR020941">
    <property type="entry name" value="SUFU-like_domain"/>
</dbReference>
<name>A0A0M0LIP8_9BACI</name>
<sequence length="219" mass="24897">MNLEEYQNQVDLQEDWAPGWDAIDQAFARRYGDQEPAHFATDLHARALFGGDAFLDGYSIYDSPSGYKHIVTYGMTELYANEQAFGGEWSKWGYEMTLKLKENAAEDCFWGIDMLSNLARYTYTQERFFEPLQFIGGSGESLHIGTVSAITALLVVNDTEIDGVDTLHGRVDFLQLVGITERELTVLKEDRQQASTLVERMKKDNPYLITDMGRTTSYL</sequence>
<dbReference type="AlphaFoldDB" id="A0A0M0LIP8"/>
<accession>A0A0M0LIP8</accession>
<dbReference type="OrthoDB" id="9023549at2"/>
<dbReference type="EMBL" id="LILC01000002">
    <property type="protein sequence ID" value="KOO50792.1"/>
    <property type="molecule type" value="Genomic_DNA"/>
</dbReference>
<proteinExistence type="predicted"/>
<evidence type="ECO:0000259" key="1">
    <source>
        <dbReference type="Pfam" id="PF05076"/>
    </source>
</evidence>
<dbReference type="PATRIC" id="fig|284581.3.peg.968"/>
<dbReference type="Pfam" id="PF05076">
    <property type="entry name" value="SUFU"/>
    <property type="match status" value="1"/>
</dbReference>
<keyword evidence="3" id="KW-1185">Reference proteome</keyword>
<gene>
    <name evidence="2" type="ORF">AMD01_03380</name>
</gene>
<dbReference type="InterPro" id="IPR007768">
    <property type="entry name" value="Suppressor_of_fused"/>
</dbReference>
<dbReference type="GO" id="GO:0005737">
    <property type="term" value="C:cytoplasm"/>
    <property type="evidence" value="ECO:0007669"/>
    <property type="project" value="TreeGrafter"/>
</dbReference>
<dbReference type="SUPFAM" id="SSF103359">
    <property type="entry name" value="Suppressor of Fused, N-terminal domain"/>
    <property type="match status" value="1"/>
</dbReference>
<organism evidence="2 3">
    <name type="scientific">Priestia koreensis</name>
    <dbReference type="NCBI Taxonomy" id="284581"/>
    <lineage>
        <taxon>Bacteria</taxon>
        <taxon>Bacillati</taxon>
        <taxon>Bacillota</taxon>
        <taxon>Bacilli</taxon>
        <taxon>Bacillales</taxon>
        <taxon>Bacillaceae</taxon>
        <taxon>Priestia</taxon>
    </lineage>
</organism>
<dbReference type="RefSeq" id="WP_053399965.1">
    <property type="nucleotide sequence ID" value="NZ_LILC01000002.1"/>
</dbReference>
<dbReference type="PANTHER" id="PTHR10928:SF2">
    <property type="entry name" value="SUPPRESSOR OF FUSED HOMOLOG"/>
    <property type="match status" value="1"/>
</dbReference>
<dbReference type="Proteomes" id="UP000037558">
    <property type="component" value="Unassembled WGS sequence"/>
</dbReference>
<comment type="caution">
    <text evidence="2">The sequence shown here is derived from an EMBL/GenBank/DDBJ whole genome shotgun (WGS) entry which is preliminary data.</text>
</comment>
<protein>
    <submittedName>
        <fullName evidence="2">Suppressor of fused domain protein</fullName>
    </submittedName>
</protein>
<dbReference type="STRING" id="284581.AMD01_03380"/>
<dbReference type="PANTHER" id="PTHR10928">
    <property type="entry name" value="SUPPRESSOR OF FUSED"/>
    <property type="match status" value="1"/>
</dbReference>
<reference evidence="3" key="1">
    <citation type="submission" date="2015-08" db="EMBL/GenBank/DDBJ databases">
        <title>Fjat-14210 dsm16467.</title>
        <authorList>
            <person name="Liu B."/>
            <person name="Wang J."/>
            <person name="Zhu Y."/>
            <person name="Liu G."/>
            <person name="Chen Q."/>
            <person name="Chen Z."/>
            <person name="Lan J."/>
            <person name="Che J."/>
            <person name="Ge C."/>
            <person name="Shi H."/>
            <person name="Pan Z."/>
            <person name="Liu X."/>
        </authorList>
    </citation>
    <scope>NUCLEOTIDE SEQUENCE [LARGE SCALE GENOMIC DNA]</scope>
    <source>
        <strain evidence="3">DSM 16467</strain>
    </source>
</reference>
<evidence type="ECO:0000313" key="2">
    <source>
        <dbReference type="EMBL" id="KOO50792.1"/>
    </source>
</evidence>
<evidence type="ECO:0000313" key="3">
    <source>
        <dbReference type="Proteomes" id="UP000037558"/>
    </source>
</evidence>